<gene>
    <name evidence="1" type="ORF">PXEA_LOCUS6792</name>
</gene>
<sequence length="97" mass="10826">MKQWFDLLRLRFYETPLSLEPMDEPANHNNPTLHPGPVAVHCLAGLGSRLHENCLHSTLASSHPHRFTLVLGMLITACPIVTQSSFPRSYQSLPLAP</sequence>
<dbReference type="EMBL" id="CAAALY010017527">
    <property type="protein sequence ID" value="VEL13352.1"/>
    <property type="molecule type" value="Genomic_DNA"/>
</dbReference>
<dbReference type="OrthoDB" id="5632at2759"/>
<comment type="caution">
    <text evidence="1">The sequence shown here is derived from an EMBL/GenBank/DDBJ whole genome shotgun (WGS) entry which is preliminary data.</text>
</comment>
<dbReference type="AlphaFoldDB" id="A0A448WJK7"/>
<keyword evidence="2" id="KW-1185">Reference proteome</keyword>
<evidence type="ECO:0000313" key="2">
    <source>
        <dbReference type="Proteomes" id="UP000784294"/>
    </source>
</evidence>
<name>A0A448WJK7_9PLAT</name>
<protein>
    <submittedName>
        <fullName evidence="1">Uncharacterized protein</fullName>
    </submittedName>
</protein>
<evidence type="ECO:0000313" key="1">
    <source>
        <dbReference type="EMBL" id="VEL13352.1"/>
    </source>
</evidence>
<reference evidence="1" key="1">
    <citation type="submission" date="2018-11" db="EMBL/GenBank/DDBJ databases">
        <authorList>
            <consortium name="Pathogen Informatics"/>
        </authorList>
    </citation>
    <scope>NUCLEOTIDE SEQUENCE</scope>
</reference>
<accession>A0A448WJK7</accession>
<dbReference type="Proteomes" id="UP000784294">
    <property type="component" value="Unassembled WGS sequence"/>
</dbReference>
<proteinExistence type="predicted"/>
<organism evidence="1 2">
    <name type="scientific">Protopolystoma xenopodis</name>
    <dbReference type="NCBI Taxonomy" id="117903"/>
    <lineage>
        <taxon>Eukaryota</taxon>
        <taxon>Metazoa</taxon>
        <taxon>Spiralia</taxon>
        <taxon>Lophotrochozoa</taxon>
        <taxon>Platyhelminthes</taxon>
        <taxon>Monogenea</taxon>
        <taxon>Polyopisthocotylea</taxon>
        <taxon>Polystomatidea</taxon>
        <taxon>Polystomatidae</taxon>
        <taxon>Protopolystoma</taxon>
    </lineage>
</organism>